<dbReference type="InterPro" id="IPR002125">
    <property type="entry name" value="CMP_dCMP_dom"/>
</dbReference>
<dbReference type="Pfam" id="PF01872">
    <property type="entry name" value="RibD_C"/>
    <property type="match status" value="1"/>
</dbReference>
<dbReference type="Gene3D" id="3.40.430.10">
    <property type="entry name" value="Dihydrofolate Reductase, subunit A"/>
    <property type="match status" value="1"/>
</dbReference>
<evidence type="ECO:0000256" key="3">
    <source>
        <dbReference type="ARBA" id="ARBA00004910"/>
    </source>
</evidence>
<evidence type="ECO:0000256" key="4">
    <source>
        <dbReference type="ARBA" id="ARBA00005259"/>
    </source>
</evidence>
<dbReference type="SUPFAM" id="SSF53927">
    <property type="entry name" value="Cytidine deaminase-like"/>
    <property type="match status" value="1"/>
</dbReference>
<dbReference type="InterPro" id="IPR016192">
    <property type="entry name" value="APOBEC/CMP_deaminase_Zn-bd"/>
</dbReference>
<dbReference type="Gene3D" id="3.40.140.10">
    <property type="entry name" value="Cytidine Deaminase, domain 2"/>
    <property type="match status" value="1"/>
</dbReference>
<keyword evidence="8 12" id="KW-0862">Zinc</keyword>
<dbReference type="PANTHER" id="PTHR38011">
    <property type="entry name" value="DIHYDROFOLATE REDUCTASE FAMILY PROTEIN (AFU_ORTHOLOGUE AFUA_8G06820)"/>
    <property type="match status" value="1"/>
</dbReference>
<feature type="domain" description="CMP/dCMP-type deaminase" evidence="13">
    <location>
        <begin position="11"/>
        <end position="136"/>
    </location>
</feature>
<name>A0ABY1PVI2_9BACT</name>
<comment type="caution">
    <text evidence="14">The sequence shown here is derived from an EMBL/GenBank/DDBJ whole genome shotgun (WGS) entry which is preliminary data.</text>
</comment>
<keyword evidence="6 12" id="KW-0686">Riboflavin biosynthesis</keyword>
<keyword evidence="7 12" id="KW-0479">Metal-binding</keyword>
<evidence type="ECO:0000313" key="15">
    <source>
        <dbReference type="Proteomes" id="UP001158067"/>
    </source>
</evidence>
<dbReference type="PANTHER" id="PTHR38011:SF7">
    <property type="entry name" value="2,5-DIAMINO-6-RIBOSYLAMINO-4(3H)-PYRIMIDINONE 5'-PHOSPHATE REDUCTASE"/>
    <property type="match status" value="1"/>
</dbReference>
<evidence type="ECO:0000256" key="1">
    <source>
        <dbReference type="ARBA" id="ARBA00002151"/>
    </source>
</evidence>
<dbReference type="PROSITE" id="PS00903">
    <property type="entry name" value="CYT_DCMP_DEAMINASES_1"/>
    <property type="match status" value="1"/>
</dbReference>
<dbReference type="EMBL" id="FXUG01000003">
    <property type="protein sequence ID" value="SMP50270.1"/>
    <property type="molecule type" value="Genomic_DNA"/>
</dbReference>
<evidence type="ECO:0000256" key="7">
    <source>
        <dbReference type="ARBA" id="ARBA00022723"/>
    </source>
</evidence>
<comment type="catalytic activity">
    <reaction evidence="12">
        <text>5-amino-6-(5-phospho-D-ribitylamino)uracil + NADP(+) = 5-amino-6-(5-phospho-D-ribosylamino)uracil + NADPH + H(+)</text>
        <dbReference type="Rhea" id="RHEA:17845"/>
        <dbReference type="ChEBI" id="CHEBI:15378"/>
        <dbReference type="ChEBI" id="CHEBI:57783"/>
        <dbReference type="ChEBI" id="CHEBI:58349"/>
        <dbReference type="ChEBI" id="CHEBI:58421"/>
        <dbReference type="ChEBI" id="CHEBI:58453"/>
        <dbReference type="EC" id="1.1.1.193"/>
    </reaction>
</comment>
<dbReference type="PROSITE" id="PS51747">
    <property type="entry name" value="CYT_DCMP_DEAMINASES_2"/>
    <property type="match status" value="1"/>
</dbReference>
<organism evidence="14 15">
    <name type="scientific">Neorhodopirellula lusitana</name>
    <dbReference type="NCBI Taxonomy" id="445327"/>
    <lineage>
        <taxon>Bacteria</taxon>
        <taxon>Pseudomonadati</taxon>
        <taxon>Planctomycetota</taxon>
        <taxon>Planctomycetia</taxon>
        <taxon>Pirellulales</taxon>
        <taxon>Pirellulaceae</taxon>
        <taxon>Neorhodopirellula</taxon>
    </lineage>
</organism>
<evidence type="ECO:0000259" key="13">
    <source>
        <dbReference type="PROSITE" id="PS51747"/>
    </source>
</evidence>
<dbReference type="SUPFAM" id="SSF53597">
    <property type="entry name" value="Dihydrofolate reductase-like"/>
    <property type="match status" value="1"/>
</dbReference>
<comment type="similarity">
    <text evidence="4 12">In the N-terminal section; belongs to the cytidine and deoxycytidylate deaminase family.</text>
</comment>
<evidence type="ECO:0000256" key="9">
    <source>
        <dbReference type="ARBA" id="ARBA00022857"/>
    </source>
</evidence>
<dbReference type="InterPro" id="IPR024072">
    <property type="entry name" value="DHFR-like_dom_sf"/>
</dbReference>
<accession>A0ABY1PVI2</accession>
<dbReference type="InterPro" id="IPR002734">
    <property type="entry name" value="RibDG_C"/>
</dbReference>
<comment type="catalytic activity">
    <reaction evidence="12">
        <text>2,5-diamino-6-hydroxy-4-(5-phosphoribosylamino)-pyrimidine + H2O + H(+) = 5-amino-6-(5-phospho-D-ribosylamino)uracil + NH4(+)</text>
        <dbReference type="Rhea" id="RHEA:21868"/>
        <dbReference type="ChEBI" id="CHEBI:15377"/>
        <dbReference type="ChEBI" id="CHEBI:15378"/>
        <dbReference type="ChEBI" id="CHEBI:28938"/>
        <dbReference type="ChEBI" id="CHEBI:58453"/>
        <dbReference type="ChEBI" id="CHEBI:58614"/>
        <dbReference type="EC" id="3.5.4.26"/>
    </reaction>
</comment>
<dbReference type="RefSeq" id="WP_283431870.1">
    <property type="nucleotide sequence ID" value="NZ_FXUG01000003.1"/>
</dbReference>
<evidence type="ECO:0000256" key="6">
    <source>
        <dbReference type="ARBA" id="ARBA00022619"/>
    </source>
</evidence>
<dbReference type="EC" id="1.1.1.193" evidence="12"/>
<evidence type="ECO:0000256" key="5">
    <source>
        <dbReference type="ARBA" id="ARBA00007417"/>
    </source>
</evidence>
<comment type="cofactor">
    <cofactor evidence="12">
        <name>Zn(2+)</name>
        <dbReference type="ChEBI" id="CHEBI:29105"/>
    </cofactor>
    <text evidence="12">Binds 1 zinc ion.</text>
</comment>
<dbReference type="PIRSF" id="PIRSF006769">
    <property type="entry name" value="RibD"/>
    <property type="match status" value="1"/>
</dbReference>
<dbReference type="Proteomes" id="UP001158067">
    <property type="component" value="Unassembled WGS sequence"/>
</dbReference>
<gene>
    <name evidence="14" type="ORF">SAMN06265222_10360</name>
</gene>
<comment type="function">
    <text evidence="1 12">Converts 2,5-diamino-6-(ribosylamino)-4(3h)-pyrimidinone 5'-phosphate into 5-amino-6-(ribosylamino)-2,4(1h,3h)-pyrimidinedione 5'-phosphate.</text>
</comment>
<proteinExistence type="inferred from homology"/>
<keyword evidence="12" id="KW-0378">Hydrolase</keyword>
<dbReference type="Pfam" id="PF00383">
    <property type="entry name" value="dCMP_cyt_deam_1"/>
    <property type="match status" value="1"/>
</dbReference>
<evidence type="ECO:0000256" key="11">
    <source>
        <dbReference type="ARBA" id="ARBA00023268"/>
    </source>
</evidence>
<keyword evidence="9 12" id="KW-0521">NADP</keyword>
<comment type="pathway">
    <text evidence="2 12">Cofactor biosynthesis; riboflavin biosynthesis; 5-amino-6-(D-ribitylamino)uracil from GTP: step 2/4.</text>
</comment>
<reference evidence="14 15" key="1">
    <citation type="submission" date="2017-05" db="EMBL/GenBank/DDBJ databases">
        <authorList>
            <person name="Varghese N."/>
            <person name="Submissions S."/>
        </authorList>
    </citation>
    <scope>NUCLEOTIDE SEQUENCE [LARGE SCALE GENOMIC DNA]</scope>
    <source>
        <strain evidence="14 15">DSM 25457</strain>
    </source>
</reference>
<comment type="similarity">
    <text evidence="5 12">In the C-terminal section; belongs to the HTP reductase family.</text>
</comment>
<keyword evidence="10 12" id="KW-0560">Oxidoreductase</keyword>
<keyword evidence="15" id="KW-1185">Reference proteome</keyword>
<evidence type="ECO:0000256" key="2">
    <source>
        <dbReference type="ARBA" id="ARBA00004882"/>
    </source>
</evidence>
<dbReference type="InterPro" id="IPR050765">
    <property type="entry name" value="Riboflavin_Biosynth_HTPR"/>
</dbReference>
<evidence type="ECO:0000256" key="8">
    <source>
        <dbReference type="ARBA" id="ARBA00022833"/>
    </source>
</evidence>
<dbReference type="CDD" id="cd01284">
    <property type="entry name" value="Riboflavin_deaminase-reductase"/>
    <property type="match status" value="1"/>
</dbReference>
<dbReference type="InterPro" id="IPR004794">
    <property type="entry name" value="Eubact_RibD"/>
</dbReference>
<evidence type="ECO:0000256" key="10">
    <source>
        <dbReference type="ARBA" id="ARBA00023002"/>
    </source>
</evidence>
<dbReference type="NCBIfam" id="TIGR00326">
    <property type="entry name" value="eubact_ribD"/>
    <property type="match status" value="1"/>
</dbReference>
<dbReference type="InterPro" id="IPR016193">
    <property type="entry name" value="Cytidine_deaminase-like"/>
</dbReference>
<evidence type="ECO:0000256" key="12">
    <source>
        <dbReference type="PIRNR" id="PIRNR006769"/>
    </source>
</evidence>
<keyword evidence="11" id="KW-0511">Multifunctional enzyme</keyword>
<evidence type="ECO:0000313" key="14">
    <source>
        <dbReference type="EMBL" id="SMP50270.1"/>
    </source>
</evidence>
<comment type="pathway">
    <text evidence="3 12">Cofactor biosynthesis; riboflavin biosynthesis; 5-amino-6-(D-ribitylamino)uracil from GTP: step 3/4.</text>
</comment>
<protein>
    <recommendedName>
        <fullName evidence="12">Riboflavin biosynthesis protein RibD</fullName>
    </recommendedName>
    <domain>
        <recommendedName>
            <fullName evidence="12">Diaminohydroxyphosphoribosylaminopyrimidine deaminase</fullName>
            <shortName evidence="12">DRAP deaminase</shortName>
            <ecNumber evidence="12">3.5.4.26</ecNumber>
        </recommendedName>
        <alternativeName>
            <fullName evidence="12">Riboflavin-specific deaminase</fullName>
        </alternativeName>
    </domain>
    <domain>
        <recommendedName>
            <fullName evidence="12">5-amino-6-(5-phosphoribosylamino)uracil reductase</fullName>
            <ecNumber evidence="12">1.1.1.193</ecNumber>
        </recommendedName>
        <alternativeName>
            <fullName evidence="12">HTP reductase</fullName>
        </alternativeName>
    </domain>
</protein>
<sequence>MPEAPQESELVTDEHWMDQAIELAWRGQGYVEPNPMVGCVIVRDGRLIGQGYHQVFGEAHAEVNALADCQRAGEDAAGATAYVTLEPCCHHGKTPPCADALVAAQVKRVVVAVVDPFDAVDGGGVSRLRDAGIDVVTGIGTVKATQLLAPYLKRVRTGKPWVIAKWAMSMDGRIATSTGESQWITGPESRKEVHRLRGRVDAIATGMGTVQVDDPSLTAREGGPRQPTRVVFLRSRCPGIDSQLVRTASQVPTWLAVGPAISDCDLALLADHDVEFMRCRSAGQTEMVDEVLARLGAGDNPSGQIITNLMLECGGGLLGSFAAAGQIDEAHVYIGSKLIGGLAAPGPVGDPGVALLADALGFEITDVSQFGADVRLIYRRLDS</sequence>
<dbReference type="EC" id="3.5.4.26" evidence="12"/>